<keyword evidence="1" id="KW-1188">Viral release from host cell</keyword>
<name>A0ABV9B5P2_9ACTN</name>
<dbReference type="EMBL" id="JBHSFK010000050">
    <property type="protein sequence ID" value="MFC4507017.1"/>
    <property type="molecule type" value="Genomic_DNA"/>
</dbReference>
<protein>
    <recommendedName>
        <fullName evidence="2">Terminase large subunit gp17-like C-terminal domain-containing protein</fullName>
    </recommendedName>
</protein>
<evidence type="ECO:0000313" key="3">
    <source>
        <dbReference type="EMBL" id="MFC4507017.1"/>
    </source>
</evidence>
<evidence type="ECO:0000313" key="4">
    <source>
        <dbReference type="Proteomes" id="UP001595839"/>
    </source>
</evidence>
<dbReference type="Proteomes" id="UP001595839">
    <property type="component" value="Unassembled WGS sequence"/>
</dbReference>
<dbReference type="RefSeq" id="WP_381177420.1">
    <property type="nucleotide sequence ID" value="NZ_JBHSFK010000050.1"/>
</dbReference>
<sequence length="518" mass="58757">MTLTAVDGARIDEDEEFQLPVNPEVSQETVDRIISKMLLVIDELSGHPLRDYQVPLARRILESLILGDTAKITACWARQSGKSETLANTLAAVLIMFPRLAPLFPNLLGRFREGVWLGAFAPVDDMADNIYGRIVARLTSERALELMADPEIDEKVVGKGKELRLVKCGSLVRKQTCHPRAQIEGRTYHVVLIDEAQVADEKVVNKSISPMLASTRGSMILTGTPTYTKGIFYKIIQQNKRRATNRGARLNHYEATWKDVAKAHPDYGVYIRGEMLTMGEDSDEFRLSYRLQWLLDRGMFTTSERMDELGDRSMQTVPAWHRTPVIVGIDPARKQDSTIVTVVWVNWDYPDEFGQYEHRVLSWLDLSGLGWEEQYYRIVDWLASYNVLAIGIDAGGIGDVVASRLRVLMPGIDIIDLPSDRGAQSKRWKHLMELMRTHNLSWPAHSKVRRTKVFQRFRTQMEDAELDFQGPNVIVHAPEEAGAHDDYVDSLANAVYMTADLSMPEVQEESNFFYSRAA</sequence>
<dbReference type="Pfam" id="PF17289">
    <property type="entry name" value="Terminase_6C"/>
    <property type="match status" value="1"/>
</dbReference>
<dbReference type="Gene3D" id="3.40.50.300">
    <property type="entry name" value="P-loop containing nucleotide triphosphate hydrolases"/>
    <property type="match status" value="1"/>
</dbReference>
<dbReference type="Gene3D" id="3.30.420.240">
    <property type="match status" value="1"/>
</dbReference>
<proteinExistence type="predicted"/>
<accession>A0ABV9B5P2</accession>
<gene>
    <name evidence="3" type="ORF">ACFPIH_47555</name>
</gene>
<dbReference type="InterPro" id="IPR035421">
    <property type="entry name" value="Terminase_6C"/>
</dbReference>
<evidence type="ECO:0000256" key="1">
    <source>
        <dbReference type="ARBA" id="ARBA00022612"/>
    </source>
</evidence>
<organism evidence="3 4">
    <name type="scientific">Streptomyces vulcanius</name>
    <dbReference type="NCBI Taxonomy" id="1441876"/>
    <lineage>
        <taxon>Bacteria</taxon>
        <taxon>Bacillati</taxon>
        <taxon>Actinomycetota</taxon>
        <taxon>Actinomycetes</taxon>
        <taxon>Kitasatosporales</taxon>
        <taxon>Streptomycetaceae</taxon>
        <taxon>Streptomyces</taxon>
    </lineage>
</organism>
<feature type="domain" description="Terminase large subunit gp17-like C-terminal" evidence="2">
    <location>
        <begin position="327"/>
        <end position="497"/>
    </location>
</feature>
<dbReference type="InterPro" id="IPR027417">
    <property type="entry name" value="P-loop_NTPase"/>
</dbReference>
<evidence type="ECO:0000259" key="2">
    <source>
        <dbReference type="Pfam" id="PF17289"/>
    </source>
</evidence>
<keyword evidence="4" id="KW-1185">Reference proteome</keyword>
<reference evidence="4" key="1">
    <citation type="journal article" date="2019" name="Int. J. Syst. Evol. Microbiol.">
        <title>The Global Catalogue of Microorganisms (GCM) 10K type strain sequencing project: providing services to taxonomists for standard genome sequencing and annotation.</title>
        <authorList>
            <consortium name="The Broad Institute Genomics Platform"/>
            <consortium name="The Broad Institute Genome Sequencing Center for Infectious Disease"/>
            <person name="Wu L."/>
            <person name="Ma J."/>
        </authorList>
    </citation>
    <scope>NUCLEOTIDE SEQUENCE [LARGE SCALE GENOMIC DNA]</scope>
    <source>
        <strain evidence="4">CGMCC 4.7177</strain>
    </source>
</reference>
<comment type="caution">
    <text evidence="3">The sequence shown here is derived from an EMBL/GenBank/DDBJ whole genome shotgun (WGS) entry which is preliminary data.</text>
</comment>